<feature type="region of interest" description="Disordered" evidence="1">
    <location>
        <begin position="72"/>
        <end position="100"/>
    </location>
</feature>
<dbReference type="SUPFAM" id="SSF46689">
    <property type="entry name" value="Homeodomain-like"/>
    <property type="match status" value="1"/>
</dbReference>
<organism evidence="2 3">
    <name type="scientific">Candidatus Desulfosporosinus infrequens</name>
    <dbReference type="NCBI Taxonomy" id="2043169"/>
    <lineage>
        <taxon>Bacteria</taxon>
        <taxon>Bacillati</taxon>
        <taxon>Bacillota</taxon>
        <taxon>Clostridia</taxon>
        <taxon>Eubacteriales</taxon>
        <taxon>Desulfitobacteriaceae</taxon>
        <taxon>Desulfosporosinus</taxon>
    </lineage>
</organism>
<dbReference type="InterPro" id="IPR046929">
    <property type="entry name" value="HTH_Tnp"/>
</dbReference>
<dbReference type="Pfam" id="PF20310">
    <property type="entry name" value="HTH_Tnp_2"/>
    <property type="match status" value="1"/>
</dbReference>
<accession>A0A2U3LBK3</accession>
<dbReference type="Proteomes" id="UP000238916">
    <property type="component" value="Unassembled WGS sequence"/>
</dbReference>
<evidence type="ECO:0000256" key="1">
    <source>
        <dbReference type="SAM" id="MobiDB-lite"/>
    </source>
</evidence>
<feature type="compositionally biased region" description="Basic and acidic residues" evidence="1">
    <location>
        <begin position="76"/>
        <end position="89"/>
    </location>
</feature>
<dbReference type="InterPro" id="IPR009057">
    <property type="entry name" value="Homeodomain-like_sf"/>
</dbReference>
<evidence type="ECO:0000313" key="3">
    <source>
        <dbReference type="Proteomes" id="UP000238916"/>
    </source>
</evidence>
<dbReference type="AlphaFoldDB" id="A0A2U3LBK3"/>
<sequence>MAKKMFSQEEIRCLQANPYVENVGKKSITYTQEFREFFVSEYQKGKLPTQILRTAGFDTSVLGRERIHSLSKRFRKMEQRPEGLADTRKGNSGRTSTKVLTQEEEIQRLKSKIKYLEQENEFLKKIRFLDRRAQQKQNRKKNSKSSVE</sequence>
<feature type="compositionally biased region" description="Polar residues" evidence="1">
    <location>
        <begin position="90"/>
        <end position="100"/>
    </location>
</feature>
<name>A0A2U3LBK3_9FIRM</name>
<evidence type="ECO:0000313" key="2">
    <source>
        <dbReference type="EMBL" id="SPF49315.1"/>
    </source>
</evidence>
<protein>
    <submittedName>
        <fullName evidence="2">Uncharacterized protein</fullName>
    </submittedName>
</protein>
<gene>
    <name evidence="2" type="ORF">SBF1_4480004</name>
</gene>
<dbReference type="EMBL" id="OMOF01000388">
    <property type="protein sequence ID" value="SPF49315.1"/>
    <property type="molecule type" value="Genomic_DNA"/>
</dbReference>
<proteinExistence type="predicted"/>
<reference evidence="3" key="1">
    <citation type="submission" date="2018-02" db="EMBL/GenBank/DDBJ databases">
        <authorList>
            <person name="Hausmann B."/>
        </authorList>
    </citation>
    <scope>NUCLEOTIDE SEQUENCE [LARGE SCALE GENOMIC DNA]</scope>
    <source>
        <strain evidence="3">Peat soil MAG SbF1</strain>
    </source>
</reference>